<evidence type="ECO:0000313" key="1">
    <source>
        <dbReference type="Proteomes" id="UP000504637"/>
    </source>
</evidence>
<gene>
    <name evidence="2" type="ORF">K489DRAFT_361926</name>
</gene>
<protein>
    <submittedName>
        <fullName evidence="2">Uncharacterized protein</fullName>
    </submittedName>
</protein>
<sequence>MSTSSDIIAYLKFYDIIAYRTVLDESAIAQVVRVGGADATVSIPSFLLPHHEHLVPLKPSADDIARMEIVVEDADGKPKTKQAEAVLESMDQDETHIDISVHASLPAQFDQSLLNFIAALVKATKIIEFEQTGLNDEELDQHKEVSKLPEDEIEDDPAVAGLARSATSPAATIQGHARKDSGIKNLANKLHTSLKASTAASNAQIRGFVRDLGQNTRDGVKRVMVAGMVNDRWIAKLVGKLAVGLQNMQGDVGYSGKIPVKLEWYRNQEEDQKKGWDSKLLP</sequence>
<reference evidence="2" key="2">
    <citation type="submission" date="2020-04" db="EMBL/GenBank/DDBJ databases">
        <authorList>
            <consortium name="NCBI Genome Project"/>
        </authorList>
    </citation>
    <scope>NUCLEOTIDE SEQUENCE</scope>
    <source>
        <strain evidence="2">CBS 342.82</strain>
    </source>
</reference>
<dbReference type="GeneID" id="54360443"/>
<evidence type="ECO:0000313" key="2">
    <source>
        <dbReference type="RefSeq" id="XP_033457365.1"/>
    </source>
</evidence>
<dbReference type="Proteomes" id="UP000504637">
    <property type="component" value="Unplaced"/>
</dbReference>
<accession>A0A6J3LYE5</accession>
<organism evidence="2">
    <name type="scientific">Dissoconium aciculare CBS 342.82</name>
    <dbReference type="NCBI Taxonomy" id="1314786"/>
    <lineage>
        <taxon>Eukaryota</taxon>
        <taxon>Fungi</taxon>
        <taxon>Dikarya</taxon>
        <taxon>Ascomycota</taxon>
        <taxon>Pezizomycotina</taxon>
        <taxon>Dothideomycetes</taxon>
        <taxon>Dothideomycetidae</taxon>
        <taxon>Mycosphaerellales</taxon>
        <taxon>Dissoconiaceae</taxon>
        <taxon>Dissoconium</taxon>
    </lineage>
</organism>
<proteinExistence type="predicted"/>
<dbReference type="RefSeq" id="XP_033457365.1">
    <property type="nucleotide sequence ID" value="XM_033602643.1"/>
</dbReference>
<dbReference type="AlphaFoldDB" id="A0A6J3LYE5"/>
<reference evidence="2" key="3">
    <citation type="submission" date="2025-08" db="UniProtKB">
        <authorList>
            <consortium name="RefSeq"/>
        </authorList>
    </citation>
    <scope>IDENTIFICATION</scope>
    <source>
        <strain evidence="2">CBS 342.82</strain>
    </source>
</reference>
<name>A0A6J3LYE5_9PEZI</name>
<dbReference type="OrthoDB" id="5372451at2759"/>
<reference evidence="2" key="1">
    <citation type="submission" date="2020-01" db="EMBL/GenBank/DDBJ databases">
        <authorList>
            <consortium name="DOE Joint Genome Institute"/>
            <person name="Haridas S."/>
            <person name="Albert R."/>
            <person name="Binder M."/>
            <person name="Bloem J."/>
            <person name="Labutti K."/>
            <person name="Salamov A."/>
            <person name="Andreopoulos B."/>
            <person name="Baker S.E."/>
            <person name="Barry K."/>
            <person name="Bills G."/>
            <person name="Bluhm B.H."/>
            <person name="Cannon C."/>
            <person name="Castanera R."/>
            <person name="Culley D.E."/>
            <person name="Daum C."/>
            <person name="Ezra D."/>
            <person name="Gonzalez J.B."/>
            <person name="Henrissat B."/>
            <person name="Kuo A."/>
            <person name="Liang C."/>
            <person name="Lipzen A."/>
            <person name="Lutzoni F."/>
            <person name="Magnuson J."/>
            <person name="Mondo S."/>
            <person name="Nolan M."/>
            <person name="Ohm R."/>
            <person name="Pangilinan J."/>
            <person name="Park H.-J."/>
            <person name="Ramirez L."/>
            <person name="Alfaro M."/>
            <person name="Sun H."/>
            <person name="Tritt A."/>
            <person name="Yoshinaga Y."/>
            <person name="Zwiers L.-H."/>
            <person name="Turgeon B.G."/>
            <person name="Goodwin S.B."/>
            <person name="Spatafora J.W."/>
            <person name="Crous P.W."/>
            <person name="Grigoriev I.V."/>
        </authorList>
    </citation>
    <scope>NUCLEOTIDE SEQUENCE</scope>
    <source>
        <strain evidence="2">CBS 342.82</strain>
    </source>
</reference>
<keyword evidence="1" id="KW-1185">Reference proteome</keyword>